<dbReference type="Pfam" id="PF14192">
    <property type="entry name" value="DUF4314"/>
    <property type="match status" value="1"/>
</dbReference>
<dbReference type="Proteomes" id="UP000182126">
    <property type="component" value="Chromosome I"/>
</dbReference>
<dbReference type="InterPro" id="IPR025463">
    <property type="entry name" value="DUF4314"/>
</dbReference>
<reference evidence="2 3" key="1">
    <citation type="submission" date="2016-10" db="EMBL/GenBank/DDBJ databases">
        <authorList>
            <person name="de Groot N.N."/>
        </authorList>
    </citation>
    <scope>NUCLEOTIDE SEQUENCE [LARGE SCALE GENOMIC DNA]</scope>
    <source>
        <strain evidence="2 3">DSM 15019</strain>
    </source>
</reference>
<accession>A0A1H1PVN8</accession>
<protein>
    <recommendedName>
        <fullName evidence="1">DUF4314 domain-containing protein</fullName>
    </recommendedName>
</protein>
<dbReference type="EMBL" id="LT629770">
    <property type="protein sequence ID" value="SDS15245.1"/>
    <property type="molecule type" value="Genomic_DNA"/>
</dbReference>
<dbReference type="AlphaFoldDB" id="A0A1H1PVN8"/>
<organism evidence="2 3">
    <name type="scientific">Microbacterium paraoxydans</name>
    <dbReference type="NCBI Taxonomy" id="199592"/>
    <lineage>
        <taxon>Bacteria</taxon>
        <taxon>Bacillati</taxon>
        <taxon>Actinomycetota</taxon>
        <taxon>Actinomycetes</taxon>
        <taxon>Micrococcales</taxon>
        <taxon>Microbacteriaceae</taxon>
        <taxon>Microbacterium</taxon>
    </lineage>
</organism>
<evidence type="ECO:0000313" key="2">
    <source>
        <dbReference type="EMBL" id="SDS15245.1"/>
    </source>
</evidence>
<gene>
    <name evidence="2" type="ORF">SAMN04489809_1205</name>
</gene>
<evidence type="ECO:0000259" key="1">
    <source>
        <dbReference type="Pfam" id="PF14192"/>
    </source>
</evidence>
<proteinExistence type="predicted"/>
<sequence length="98" mass="10492">MTLGCTPDVPHPGESCVDVDVTICEPGTHVAFVSSTDEHTRLRGGDTGIVLGVDDMNTTHISWDPDGHVLGLIPGVDVWRPLHPRWDGEHAPMSGDAE</sequence>
<evidence type="ECO:0000313" key="3">
    <source>
        <dbReference type="Proteomes" id="UP000182126"/>
    </source>
</evidence>
<feature type="domain" description="DUF4314" evidence="1">
    <location>
        <begin position="26"/>
        <end position="80"/>
    </location>
</feature>
<name>A0A1H1PVN8_9MICO</name>